<reference evidence="2 3" key="1">
    <citation type="submission" date="2020-08" db="EMBL/GenBank/DDBJ databases">
        <title>The genome sequence of type strain Novosphingobium piscinae KCTC 42194.</title>
        <authorList>
            <person name="Liu Y."/>
        </authorList>
    </citation>
    <scope>NUCLEOTIDE SEQUENCE [LARGE SCALE GENOMIC DNA]</scope>
    <source>
        <strain evidence="2 3">KCTC 42194</strain>
    </source>
</reference>
<keyword evidence="3" id="KW-1185">Reference proteome</keyword>
<gene>
    <name evidence="2" type="ORF">H7F53_10775</name>
</gene>
<keyword evidence="1" id="KW-0812">Transmembrane</keyword>
<sequence>MRWTSILAIYTLFWVLSAFLVLPFGVRTAEEDGAPRIAGQAESAPTSFSFKRLARRATLLSLALFALFYLNYVNGWIVAADLDVSRFYRGPART</sequence>
<dbReference type="RefSeq" id="WP_185679487.1">
    <property type="nucleotide sequence ID" value="NZ_JACLAX010000009.1"/>
</dbReference>
<keyword evidence="1" id="KW-1133">Transmembrane helix</keyword>
<dbReference type="AlphaFoldDB" id="A0A7X1KQC8"/>
<organism evidence="2 3">
    <name type="scientific">Novosphingobium piscinae</name>
    <dbReference type="NCBI Taxonomy" id="1507448"/>
    <lineage>
        <taxon>Bacteria</taxon>
        <taxon>Pseudomonadati</taxon>
        <taxon>Pseudomonadota</taxon>
        <taxon>Alphaproteobacteria</taxon>
        <taxon>Sphingomonadales</taxon>
        <taxon>Sphingomonadaceae</taxon>
        <taxon>Novosphingobium</taxon>
    </lineage>
</organism>
<dbReference type="EMBL" id="JACLAX010000009">
    <property type="protein sequence ID" value="MBC2669629.1"/>
    <property type="molecule type" value="Genomic_DNA"/>
</dbReference>
<evidence type="ECO:0000313" key="3">
    <source>
        <dbReference type="Proteomes" id="UP000551327"/>
    </source>
</evidence>
<feature type="transmembrane region" description="Helical" evidence="1">
    <location>
        <begin position="57"/>
        <end position="79"/>
    </location>
</feature>
<evidence type="ECO:0000313" key="2">
    <source>
        <dbReference type="EMBL" id="MBC2669629.1"/>
    </source>
</evidence>
<proteinExistence type="predicted"/>
<feature type="transmembrane region" description="Helical" evidence="1">
    <location>
        <begin position="6"/>
        <end position="26"/>
    </location>
</feature>
<keyword evidence="1" id="KW-0472">Membrane</keyword>
<comment type="caution">
    <text evidence="2">The sequence shown here is derived from an EMBL/GenBank/DDBJ whole genome shotgun (WGS) entry which is preliminary data.</text>
</comment>
<evidence type="ECO:0000256" key="1">
    <source>
        <dbReference type="SAM" id="Phobius"/>
    </source>
</evidence>
<name>A0A7X1KQC8_9SPHN</name>
<dbReference type="Proteomes" id="UP000551327">
    <property type="component" value="Unassembled WGS sequence"/>
</dbReference>
<dbReference type="Pfam" id="PF07330">
    <property type="entry name" value="DUF1467"/>
    <property type="match status" value="1"/>
</dbReference>
<protein>
    <submittedName>
        <fullName evidence="2">DUF1467 family protein</fullName>
    </submittedName>
</protein>
<accession>A0A7X1KQC8</accession>
<dbReference type="InterPro" id="IPR009935">
    <property type="entry name" value="DUF1467"/>
</dbReference>